<comment type="caution">
    <text evidence="9">The sequence shown here is derived from an EMBL/GenBank/DDBJ whole genome shotgun (WGS) entry which is preliminary data.</text>
</comment>
<reference evidence="9 10" key="1">
    <citation type="submission" date="2019-09" db="EMBL/GenBank/DDBJ databases">
        <title>Genome Sequence of Larkinella sp MA1.</title>
        <authorList>
            <person name="Srinivasan S."/>
        </authorList>
    </citation>
    <scope>NUCLEOTIDE SEQUENCE [LARGE SCALE GENOMIC DNA]</scope>
    <source>
        <strain evidence="9 10">MA1</strain>
    </source>
</reference>
<accession>A0A5N1JKT5</accession>
<evidence type="ECO:0000259" key="8">
    <source>
        <dbReference type="SMART" id="SM00842"/>
    </source>
</evidence>
<dbReference type="PANTHER" id="PTHR32432:SF4">
    <property type="entry name" value="CELL DIVISION PROTEIN FTSA"/>
    <property type="match status" value="1"/>
</dbReference>
<name>A0A5N1JKT5_9BACT</name>
<dbReference type="Proteomes" id="UP000326344">
    <property type="component" value="Unassembled WGS sequence"/>
</dbReference>
<dbReference type="InterPro" id="IPR003494">
    <property type="entry name" value="SHS2_FtsA"/>
</dbReference>
<keyword evidence="4 5" id="KW-0131">Cell cycle</keyword>
<evidence type="ECO:0000256" key="6">
    <source>
        <dbReference type="PIRNR" id="PIRNR003101"/>
    </source>
</evidence>
<organism evidence="9 10">
    <name type="scientific">Larkinella humicola</name>
    <dbReference type="NCBI Taxonomy" id="2607654"/>
    <lineage>
        <taxon>Bacteria</taxon>
        <taxon>Pseudomonadati</taxon>
        <taxon>Bacteroidota</taxon>
        <taxon>Cytophagia</taxon>
        <taxon>Cytophagales</taxon>
        <taxon>Spirosomataceae</taxon>
        <taxon>Larkinella</taxon>
    </lineage>
</organism>
<dbReference type="Pfam" id="PF02491">
    <property type="entry name" value="SHS2_FTSA"/>
    <property type="match status" value="1"/>
</dbReference>
<protein>
    <recommendedName>
        <fullName evidence="5 6">Cell division protein FtsA</fullName>
    </recommendedName>
</protein>
<comment type="function">
    <text evidence="5 6">Cell division protein that is involved in the assembly of the Z ring. May serve as a membrane anchor for the Z ring.</text>
</comment>
<dbReference type="SMART" id="SM00842">
    <property type="entry name" value="FtsA"/>
    <property type="match status" value="1"/>
</dbReference>
<comment type="subcellular location">
    <subcellularLocation>
        <location evidence="5">Cell membrane</location>
        <topology evidence="5">Peripheral membrane protein</topology>
        <orientation evidence="5">Cytoplasmic side</orientation>
    </subcellularLocation>
    <text evidence="5">Localizes to the Z ring in an FtsZ-dependent manner. Targeted to the membrane through a conserved C-terminal amphipathic helix.</text>
</comment>
<dbReference type="GO" id="GO:0032153">
    <property type="term" value="C:cell division site"/>
    <property type="evidence" value="ECO:0007669"/>
    <property type="project" value="UniProtKB-UniRule"/>
</dbReference>
<evidence type="ECO:0000256" key="5">
    <source>
        <dbReference type="HAMAP-Rule" id="MF_02033"/>
    </source>
</evidence>
<evidence type="ECO:0000256" key="4">
    <source>
        <dbReference type="ARBA" id="ARBA00023306"/>
    </source>
</evidence>
<keyword evidence="3 5" id="KW-0472">Membrane</keyword>
<sequence>MIPKQEEIIVGLDIGSTKVCAVAGRLIRSNDHARLDVLGVGKAVSKGVTKGSVVNIGQTVEAINRAVEEAAGQANIDIHVVNVSFSGQNVTARRQHGSITRTSPGDEVVADDIDHLVGDMYRSVLPAGAEIVHVLPMDFTVDSESNIDYPVGRIGVKLEADFQVITAQTSSASYTRKCIQRARSVSPQKEPLENDKFLLAPLASALAVLTDEEKHAGVALVDIGGGTTEIAIYHKNVLRHVAVVPYAGNSLTADLEVGCRVLPTQAELLKTKFGSADPTDFRLNEVVAVPNLSGRPPKDILLKNVALVIEARLKEIAAMVQAEIIRSGYRDKLVGGVVLTGGTASISGIERIFERVTGLDVRIGFPDQLEHNVKADLVSDPAFATAVGLVWAGFKRLDDRIPLQHMVLNPVIGSGTNGHGHGHGHGTNGQTSGKNTKDTGKGEEKGGGGFMTWVRKFLTDDIGKDLGPDDRYNQ</sequence>
<dbReference type="GO" id="GO:0043093">
    <property type="term" value="P:FtsZ-dependent cytokinesis"/>
    <property type="evidence" value="ECO:0007669"/>
    <property type="project" value="UniProtKB-UniRule"/>
</dbReference>
<dbReference type="SUPFAM" id="SSF53067">
    <property type="entry name" value="Actin-like ATPase domain"/>
    <property type="match status" value="2"/>
</dbReference>
<dbReference type="InterPro" id="IPR043129">
    <property type="entry name" value="ATPase_NBD"/>
</dbReference>
<dbReference type="RefSeq" id="WP_150877266.1">
    <property type="nucleotide sequence ID" value="NZ_VTWS01000003.1"/>
</dbReference>
<dbReference type="Pfam" id="PF14450">
    <property type="entry name" value="FtsA"/>
    <property type="match status" value="1"/>
</dbReference>
<dbReference type="Gene3D" id="3.30.420.40">
    <property type="match status" value="2"/>
</dbReference>
<dbReference type="CDD" id="cd24048">
    <property type="entry name" value="ASKHA_NBD_FtsA"/>
    <property type="match status" value="1"/>
</dbReference>
<dbReference type="InterPro" id="IPR050696">
    <property type="entry name" value="FtsA/MreB"/>
</dbReference>
<dbReference type="PANTHER" id="PTHR32432">
    <property type="entry name" value="CELL DIVISION PROTEIN FTSA-RELATED"/>
    <property type="match status" value="1"/>
</dbReference>
<keyword evidence="2 5" id="KW-0132">Cell division</keyword>
<evidence type="ECO:0000313" key="9">
    <source>
        <dbReference type="EMBL" id="KAA9353953.1"/>
    </source>
</evidence>
<feature type="region of interest" description="Disordered" evidence="7">
    <location>
        <begin position="414"/>
        <end position="448"/>
    </location>
</feature>
<evidence type="ECO:0000256" key="7">
    <source>
        <dbReference type="SAM" id="MobiDB-lite"/>
    </source>
</evidence>
<feature type="domain" description="SHS2" evidence="8">
    <location>
        <begin position="9"/>
        <end position="208"/>
    </location>
</feature>
<feature type="compositionally biased region" description="Basic and acidic residues" evidence="7">
    <location>
        <begin position="435"/>
        <end position="446"/>
    </location>
</feature>
<dbReference type="NCBIfam" id="TIGR01174">
    <property type="entry name" value="ftsA"/>
    <property type="match status" value="1"/>
</dbReference>
<comment type="subunit">
    <text evidence="5">Self-interacts. Interacts with FtsZ.</text>
</comment>
<dbReference type="InterPro" id="IPR020823">
    <property type="entry name" value="Cell_div_FtsA"/>
</dbReference>
<keyword evidence="10" id="KW-1185">Reference proteome</keyword>
<dbReference type="EMBL" id="VTWS01000003">
    <property type="protein sequence ID" value="KAA9353953.1"/>
    <property type="molecule type" value="Genomic_DNA"/>
</dbReference>
<evidence type="ECO:0000256" key="1">
    <source>
        <dbReference type="ARBA" id="ARBA00022475"/>
    </source>
</evidence>
<dbReference type="GO" id="GO:0009898">
    <property type="term" value="C:cytoplasmic side of plasma membrane"/>
    <property type="evidence" value="ECO:0007669"/>
    <property type="project" value="UniProtKB-UniRule"/>
</dbReference>
<dbReference type="PIRSF" id="PIRSF003101">
    <property type="entry name" value="FtsA"/>
    <property type="match status" value="1"/>
</dbReference>
<keyword evidence="1 5" id="KW-1003">Cell membrane</keyword>
<evidence type="ECO:0000313" key="10">
    <source>
        <dbReference type="Proteomes" id="UP000326344"/>
    </source>
</evidence>
<comment type="similarity">
    <text evidence="5 6">Belongs to the FtsA/MreB family.</text>
</comment>
<dbReference type="HAMAP" id="MF_02033">
    <property type="entry name" value="FtsA"/>
    <property type="match status" value="1"/>
</dbReference>
<evidence type="ECO:0000256" key="3">
    <source>
        <dbReference type="ARBA" id="ARBA00023136"/>
    </source>
</evidence>
<dbReference type="AlphaFoldDB" id="A0A5N1JKT5"/>
<gene>
    <name evidence="5 9" type="primary">ftsA</name>
    <name evidence="9" type="ORF">F0P93_15155</name>
</gene>
<proteinExistence type="inferred from homology"/>
<evidence type="ECO:0000256" key="2">
    <source>
        <dbReference type="ARBA" id="ARBA00022618"/>
    </source>
</evidence>